<protein>
    <submittedName>
        <fullName evidence="2">Cytochrome c oxidase cbb3-type subunit 4</fullName>
    </submittedName>
</protein>
<accession>A0A1G6XJW5</accession>
<organism evidence="2 3">
    <name type="scientific">Aquimonas voraii</name>
    <dbReference type="NCBI Taxonomy" id="265719"/>
    <lineage>
        <taxon>Bacteria</taxon>
        <taxon>Pseudomonadati</taxon>
        <taxon>Pseudomonadota</taxon>
        <taxon>Gammaproteobacteria</taxon>
        <taxon>Lysobacterales</taxon>
        <taxon>Lysobacteraceae</taxon>
        <taxon>Aquimonas</taxon>
    </lineage>
</organism>
<feature type="transmembrane region" description="Helical" evidence="1">
    <location>
        <begin position="6"/>
        <end position="26"/>
    </location>
</feature>
<name>A0A1G6XJW5_9GAMM</name>
<dbReference type="Proteomes" id="UP000199603">
    <property type="component" value="Unassembled WGS sequence"/>
</dbReference>
<keyword evidence="1" id="KW-0472">Membrane</keyword>
<proteinExistence type="predicted"/>
<keyword evidence="1" id="KW-1133">Transmembrane helix</keyword>
<evidence type="ECO:0000313" key="3">
    <source>
        <dbReference type="Proteomes" id="UP000199603"/>
    </source>
</evidence>
<dbReference type="AlphaFoldDB" id="A0A1G6XJW5"/>
<dbReference type="RefSeq" id="WP_091243008.1">
    <property type="nucleotide sequence ID" value="NZ_FNAG01000007.1"/>
</dbReference>
<dbReference type="InterPro" id="IPR008621">
    <property type="entry name" value="Cbb3-typ_cyt_oxidase_comp"/>
</dbReference>
<sequence>MSQGTFSGLLTAFLFVTFIVGVIWAYSGKRKAEFDAAARLPLEDGPAPHGNAQRTSENAP</sequence>
<dbReference type="OrthoDB" id="6402501at2"/>
<keyword evidence="1" id="KW-0812">Transmembrane</keyword>
<evidence type="ECO:0000256" key="1">
    <source>
        <dbReference type="SAM" id="Phobius"/>
    </source>
</evidence>
<keyword evidence="3" id="KW-1185">Reference proteome</keyword>
<gene>
    <name evidence="2" type="ORF">SAMN04488509_1079</name>
</gene>
<reference evidence="2 3" key="1">
    <citation type="submission" date="2016-10" db="EMBL/GenBank/DDBJ databases">
        <authorList>
            <person name="de Groot N.N."/>
        </authorList>
    </citation>
    <scope>NUCLEOTIDE SEQUENCE [LARGE SCALE GENOMIC DNA]</scope>
    <source>
        <strain evidence="2 3">DSM 16957</strain>
    </source>
</reference>
<dbReference type="Pfam" id="PF05545">
    <property type="entry name" value="FixQ"/>
    <property type="match status" value="1"/>
</dbReference>
<dbReference type="EMBL" id="FNAG01000007">
    <property type="protein sequence ID" value="SDD78083.1"/>
    <property type="molecule type" value="Genomic_DNA"/>
</dbReference>
<evidence type="ECO:0000313" key="2">
    <source>
        <dbReference type="EMBL" id="SDD78083.1"/>
    </source>
</evidence>
<dbReference type="STRING" id="265719.SAMN04488509_1079"/>